<sequence>MGDIYEKAKEKVNAEIDKIKEENERRLISKKDEIQDKLGAISFVKQQIDDDNNEIEVMRKEMCKIVEEKTMLDEEMKALESRMNEVNDKMMKKHFDIGKKSRNISTKEKHLQELEDERKSLEKELDDVEQENIARMNAFSFEETPFAPRNIAATDDNTCQICMEEYDKEDHFHSCITVCGHRFAMAEQNIYEKAKEKLSKEIDELEESYKSEISQSQAGIDEEKTKLMKLEDEIKESESEVQQMTAEAQGLGRRIQTLQVQIAGLQSELTEKHFEIQSKERLVKAKKTESQRSKDKITSLERELDEKIKTNVERMSSLSVNVEHESSNEKVCDICMEEYDKKDHFHCCISLCGHRFGKSALRRGAASVRFYRTKPKMLSELAKSHGTDKFAVYVSTFMLSYIGIMLTEDMSADDIAESLHSFKLALRNTNFADEVGEITKHSTSYLADEHPRKTFLAATLGIYFLMTKINSISL</sequence>
<dbReference type="Gene3D" id="1.10.287.1490">
    <property type="match status" value="1"/>
</dbReference>
<evidence type="ECO:0000313" key="2">
    <source>
        <dbReference type="EMBL" id="CAG5112208.1"/>
    </source>
</evidence>
<keyword evidence="1" id="KW-0175">Coiled coil</keyword>
<dbReference type="Proteomes" id="UP001158576">
    <property type="component" value="Chromosome 2"/>
</dbReference>
<gene>
    <name evidence="2" type="ORF">OKIOD_LOCUS15215</name>
</gene>
<feature type="coiled-coil region" evidence="1">
    <location>
        <begin position="188"/>
        <end position="310"/>
    </location>
</feature>
<evidence type="ECO:0000256" key="1">
    <source>
        <dbReference type="SAM" id="Coils"/>
    </source>
</evidence>
<keyword evidence="3" id="KW-1185">Reference proteome</keyword>
<dbReference type="EMBL" id="OU015567">
    <property type="protein sequence ID" value="CAG5112208.1"/>
    <property type="molecule type" value="Genomic_DNA"/>
</dbReference>
<feature type="coiled-coil region" evidence="1">
    <location>
        <begin position="2"/>
        <end position="138"/>
    </location>
</feature>
<evidence type="ECO:0000313" key="3">
    <source>
        <dbReference type="Proteomes" id="UP001158576"/>
    </source>
</evidence>
<name>A0ABN7TCE2_OIKDI</name>
<dbReference type="PANTHER" id="PTHR45615:SF80">
    <property type="entry name" value="GRIP DOMAIN-CONTAINING PROTEIN"/>
    <property type="match status" value="1"/>
</dbReference>
<dbReference type="PANTHER" id="PTHR45615">
    <property type="entry name" value="MYOSIN HEAVY CHAIN, NON-MUSCLE"/>
    <property type="match status" value="1"/>
</dbReference>
<proteinExistence type="predicted"/>
<accession>A0ABN7TCE2</accession>
<protein>
    <submittedName>
        <fullName evidence="2">Oidioi.mRNA.OKI2018_I69.chr2.g6450.t1.cds</fullName>
    </submittedName>
</protein>
<organism evidence="2 3">
    <name type="scientific">Oikopleura dioica</name>
    <name type="common">Tunicate</name>
    <dbReference type="NCBI Taxonomy" id="34765"/>
    <lineage>
        <taxon>Eukaryota</taxon>
        <taxon>Metazoa</taxon>
        <taxon>Chordata</taxon>
        <taxon>Tunicata</taxon>
        <taxon>Appendicularia</taxon>
        <taxon>Copelata</taxon>
        <taxon>Oikopleuridae</taxon>
        <taxon>Oikopleura</taxon>
    </lineage>
</organism>
<reference evidence="2 3" key="1">
    <citation type="submission" date="2021-04" db="EMBL/GenBank/DDBJ databases">
        <authorList>
            <person name="Bliznina A."/>
        </authorList>
    </citation>
    <scope>NUCLEOTIDE SEQUENCE [LARGE SCALE GENOMIC DNA]</scope>
</reference>